<dbReference type="OrthoDB" id="22770at10239"/>
<evidence type="ECO:0000313" key="1">
    <source>
        <dbReference type="EMBL" id="AGS82026.1"/>
    </source>
</evidence>
<evidence type="ECO:0000313" key="2">
    <source>
        <dbReference type="Proteomes" id="UP000015545"/>
    </source>
</evidence>
<dbReference type="EMBL" id="KF147891">
    <property type="protein sequence ID" value="AGS82026.1"/>
    <property type="molecule type" value="Genomic_DNA"/>
</dbReference>
<proteinExistence type="predicted"/>
<accession>S5WKE6</accession>
<dbReference type="GO" id="GO:0051213">
    <property type="term" value="F:dioxygenase activity"/>
    <property type="evidence" value="ECO:0007669"/>
    <property type="project" value="UniProtKB-KW"/>
</dbReference>
<keyword evidence="1" id="KW-0560">Oxidoreductase</keyword>
<keyword evidence="1" id="KW-0223">Dioxygenase</keyword>
<reference evidence="1 2" key="1">
    <citation type="journal article" date="2014" name="Genome Announc.">
        <title>Complete Genome Sequence of the Novel Giant Pseudomonas Phage PaBG.</title>
        <authorList>
            <person name="Sykilinda N.N."/>
            <person name="Bondar A.A."/>
            <person name="Gorshkova A.S."/>
            <person name="Kurochkina L.P."/>
            <person name="Kulikov E.E."/>
            <person name="Shneider M.M."/>
            <person name="Kadykov V.A."/>
            <person name="Solovjeva N.V."/>
            <person name="Kabilov M.R."/>
            <person name="Mesyanzhinov V.V."/>
            <person name="Vlassov V.V."/>
            <person name="Drukker V.V."/>
            <person name="Miroshnikov K.A."/>
        </authorList>
    </citation>
    <scope>NUCLEOTIDE SEQUENCE [LARGE SCALE GENOMIC DNA]</scope>
</reference>
<gene>
    <name evidence="1" type="ORF">PaBG_00142</name>
</gene>
<sequence length="161" mass="19283">MLQKFKALIGLHRNRNIGRYMDRWYIVPPEWNLPFCVRLHHIKMVDTRIHHNHPYGFKSMVVKGWYVEEQVVTVPDCDCQKPVTREVLHTAFRWCNIARLRYHRIISIPKGGVWTIIVHPRKPKEYEWGYLDEDGRHIPQEQYKRPADFASQKNIDVGNVI</sequence>
<name>S5WKE6_9CAUD</name>
<dbReference type="KEGG" id="vg:16574828"/>
<keyword evidence="2" id="KW-1185">Reference proteome</keyword>
<dbReference type="RefSeq" id="YP_008433473.1">
    <property type="nucleotide sequence ID" value="NC_022096.1"/>
</dbReference>
<dbReference type="Proteomes" id="UP000015545">
    <property type="component" value="Segment"/>
</dbReference>
<organism evidence="1 2">
    <name type="scientific">Pseudomonas phage PaBG</name>
    <dbReference type="NCBI Taxonomy" id="1335230"/>
    <lineage>
        <taxon>Viruses</taxon>
        <taxon>Duplodnaviria</taxon>
        <taxon>Heunggongvirae</taxon>
        <taxon>Uroviricota</taxon>
        <taxon>Caudoviricetes</taxon>
        <taxon>Baikalvirus</taxon>
        <taxon>Baikalvirus PaBG</taxon>
    </lineage>
</organism>
<protein>
    <submittedName>
        <fullName evidence="1">Putative cysteine dioxygenase type 1</fullName>
    </submittedName>
</protein>